<evidence type="ECO:0000313" key="1">
    <source>
        <dbReference type="EMBL" id="KAH3801511.1"/>
    </source>
</evidence>
<organism evidence="1 2">
    <name type="scientific">Dreissena polymorpha</name>
    <name type="common">Zebra mussel</name>
    <name type="synonym">Mytilus polymorpha</name>
    <dbReference type="NCBI Taxonomy" id="45954"/>
    <lineage>
        <taxon>Eukaryota</taxon>
        <taxon>Metazoa</taxon>
        <taxon>Spiralia</taxon>
        <taxon>Lophotrochozoa</taxon>
        <taxon>Mollusca</taxon>
        <taxon>Bivalvia</taxon>
        <taxon>Autobranchia</taxon>
        <taxon>Heteroconchia</taxon>
        <taxon>Euheterodonta</taxon>
        <taxon>Imparidentia</taxon>
        <taxon>Neoheterodontei</taxon>
        <taxon>Myida</taxon>
        <taxon>Dreissenoidea</taxon>
        <taxon>Dreissenidae</taxon>
        <taxon>Dreissena</taxon>
    </lineage>
</organism>
<reference evidence="1" key="1">
    <citation type="journal article" date="2019" name="bioRxiv">
        <title>The Genome of the Zebra Mussel, Dreissena polymorpha: A Resource for Invasive Species Research.</title>
        <authorList>
            <person name="McCartney M.A."/>
            <person name="Auch B."/>
            <person name="Kono T."/>
            <person name="Mallez S."/>
            <person name="Zhang Y."/>
            <person name="Obille A."/>
            <person name="Becker A."/>
            <person name="Abrahante J.E."/>
            <person name="Garbe J."/>
            <person name="Badalamenti J.P."/>
            <person name="Herman A."/>
            <person name="Mangelson H."/>
            <person name="Liachko I."/>
            <person name="Sullivan S."/>
            <person name="Sone E.D."/>
            <person name="Koren S."/>
            <person name="Silverstein K.A.T."/>
            <person name="Beckman K.B."/>
            <person name="Gohl D.M."/>
        </authorList>
    </citation>
    <scope>NUCLEOTIDE SEQUENCE</scope>
    <source>
        <strain evidence="1">Duluth1</strain>
        <tissue evidence="1">Whole animal</tissue>
    </source>
</reference>
<reference evidence="1" key="2">
    <citation type="submission" date="2020-11" db="EMBL/GenBank/DDBJ databases">
        <authorList>
            <person name="McCartney M.A."/>
            <person name="Auch B."/>
            <person name="Kono T."/>
            <person name="Mallez S."/>
            <person name="Becker A."/>
            <person name="Gohl D.M."/>
            <person name="Silverstein K.A.T."/>
            <person name="Koren S."/>
            <person name="Bechman K.B."/>
            <person name="Herman A."/>
            <person name="Abrahante J.E."/>
            <person name="Garbe J."/>
        </authorList>
    </citation>
    <scope>NUCLEOTIDE SEQUENCE</scope>
    <source>
        <strain evidence="1">Duluth1</strain>
        <tissue evidence="1">Whole animal</tissue>
    </source>
</reference>
<protein>
    <submittedName>
        <fullName evidence="1">Uncharacterized protein</fullName>
    </submittedName>
</protein>
<name>A0A9D4FNZ8_DREPO</name>
<dbReference type="Proteomes" id="UP000828390">
    <property type="component" value="Unassembled WGS sequence"/>
</dbReference>
<evidence type="ECO:0000313" key="2">
    <source>
        <dbReference type="Proteomes" id="UP000828390"/>
    </source>
</evidence>
<dbReference type="AlphaFoldDB" id="A0A9D4FNZ8"/>
<gene>
    <name evidence="1" type="ORF">DPMN_155164</name>
</gene>
<keyword evidence="2" id="KW-1185">Reference proteome</keyword>
<sequence length="105" mass="11687">MVNCWLVLPCVSSWLFVPRSIHFMLSSSFSIPRQPSRDVFPEEDEGDEEEETDLFPFSCLHSSIVGRLSRIAGDGAVLLTSDGVSAFGLGVSRVRYKENLYCLAI</sequence>
<proteinExistence type="predicted"/>
<accession>A0A9D4FNZ8</accession>
<comment type="caution">
    <text evidence="1">The sequence shown here is derived from an EMBL/GenBank/DDBJ whole genome shotgun (WGS) entry which is preliminary data.</text>
</comment>
<dbReference type="EMBL" id="JAIWYP010000007">
    <property type="protein sequence ID" value="KAH3801511.1"/>
    <property type="molecule type" value="Genomic_DNA"/>
</dbReference>